<gene>
    <name evidence="1" type="ORF">HHL10_21165</name>
</gene>
<proteinExistence type="predicted"/>
<dbReference type="AlphaFoldDB" id="A0A848FGU8"/>
<dbReference type="RefSeq" id="WP_169162379.1">
    <property type="nucleotide sequence ID" value="NZ_JABBFW010000018.1"/>
</dbReference>
<sequence length="98" mass="10761">MEILLVLILGGAFFLFARPLKDWYVVDIQDASGTSLELQIFTGLEAAQQAFDHVVATKAQPSAKTIHLRHLEARSRKALRQLMADQGSSAAPLRSVTL</sequence>
<dbReference type="EMBL" id="JABBFW010000018">
    <property type="protein sequence ID" value="NML17483.1"/>
    <property type="molecule type" value="Genomic_DNA"/>
</dbReference>
<dbReference type="Proteomes" id="UP000574067">
    <property type="component" value="Unassembled WGS sequence"/>
</dbReference>
<accession>A0A848FGU8</accession>
<reference evidence="1 2" key="1">
    <citation type="submission" date="2020-04" db="EMBL/GenBank/DDBJ databases">
        <title>Azohydromonas sp. isolated from soil.</title>
        <authorList>
            <person name="Dahal R.H."/>
        </authorList>
    </citation>
    <scope>NUCLEOTIDE SEQUENCE [LARGE SCALE GENOMIC DNA]</scope>
    <source>
        <strain evidence="1 2">G-1-1-14</strain>
    </source>
</reference>
<evidence type="ECO:0000313" key="1">
    <source>
        <dbReference type="EMBL" id="NML17483.1"/>
    </source>
</evidence>
<comment type="caution">
    <text evidence="1">The sequence shown here is derived from an EMBL/GenBank/DDBJ whole genome shotgun (WGS) entry which is preliminary data.</text>
</comment>
<protein>
    <submittedName>
        <fullName evidence="1">Uncharacterized protein</fullName>
    </submittedName>
</protein>
<name>A0A848FGU8_9BURK</name>
<evidence type="ECO:0000313" key="2">
    <source>
        <dbReference type="Proteomes" id="UP000574067"/>
    </source>
</evidence>
<keyword evidence="2" id="KW-1185">Reference proteome</keyword>
<organism evidence="1 2">
    <name type="scientific">Azohydromonas caseinilytica</name>
    <dbReference type="NCBI Taxonomy" id="2728836"/>
    <lineage>
        <taxon>Bacteria</taxon>
        <taxon>Pseudomonadati</taxon>
        <taxon>Pseudomonadota</taxon>
        <taxon>Betaproteobacteria</taxon>
        <taxon>Burkholderiales</taxon>
        <taxon>Sphaerotilaceae</taxon>
        <taxon>Azohydromonas</taxon>
    </lineage>
</organism>